<protein>
    <submittedName>
        <fullName evidence="1">Uncharacterized protein</fullName>
    </submittedName>
</protein>
<evidence type="ECO:0000313" key="1">
    <source>
        <dbReference type="EMBL" id="ETE68852.1"/>
    </source>
</evidence>
<feature type="non-terminal residue" evidence="1">
    <location>
        <position position="1"/>
    </location>
</feature>
<dbReference type="EMBL" id="AZIM01000915">
    <property type="protein sequence ID" value="ETE68852.1"/>
    <property type="molecule type" value="Genomic_DNA"/>
</dbReference>
<proteinExistence type="predicted"/>
<comment type="caution">
    <text evidence="1">The sequence shown here is derived from an EMBL/GenBank/DDBJ whole genome shotgun (WGS) entry which is preliminary data.</text>
</comment>
<dbReference type="Proteomes" id="UP000018936">
    <property type="component" value="Unassembled WGS sequence"/>
</dbReference>
<name>V8P4N5_OPHHA</name>
<evidence type="ECO:0000313" key="2">
    <source>
        <dbReference type="Proteomes" id="UP000018936"/>
    </source>
</evidence>
<sequence length="209" mass="24083">MYYEAPKHETVTRARKCLADGCGSPGCKTEFCFLLHSWSTKRDLTIETEDQRILFQNTADEPDSKVPHSVPMIAPVISHLKTSERLQFEIHLFEKYPTESKEWFLNYNFAHVSRGNLLKLIESWFNVVTTEKLPSVSPEEIDIFFGKPLWNSVCSFPFFRKVLEKVFGLPKALQETDYLDPFPSGFRLGYRTKTSLAASVEDFQQDQSG</sequence>
<reference evidence="1 2" key="1">
    <citation type="journal article" date="2013" name="Proc. Natl. Acad. Sci. U.S.A.">
        <title>The king cobra genome reveals dynamic gene evolution and adaptation in the snake venom system.</title>
        <authorList>
            <person name="Vonk F.J."/>
            <person name="Casewell N.R."/>
            <person name="Henkel C.V."/>
            <person name="Heimberg A.M."/>
            <person name="Jansen H.J."/>
            <person name="McCleary R.J."/>
            <person name="Kerkkamp H.M."/>
            <person name="Vos R.A."/>
            <person name="Guerreiro I."/>
            <person name="Calvete J.J."/>
            <person name="Wuster W."/>
            <person name="Woods A.E."/>
            <person name="Logan J.M."/>
            <person name="Harrison R.A."/>
            <person name="Castoe T.A."/>
            <person name="de Koning A.P."/>
            <person name="Pollock D.D."/>
            <person name="Yandell M."/>
            <person name="Calderon D."/>
            <person name="Renjifo C."/>
            <person name="Currier R.B."/>
            <person name="Salgado D."/>
            <person name="Pla D."/>
            <person name="Sanz L."/>
            <person name="Hyder A.S."/>
            <person name="Ribeiro J.M."/>
            <person name="Arntzen J.W."/>
            <person name="van den Thillart G.E."/>
            <person name="Boetzer M."/>
            <person name="Pirovano W."/>
            <person name="Dirks R.P."/>
            <person name="Spaink H.P."/>
            <person name="Duboule D."/>
            <person name="McGlinn E."/>
            <person name="Kini R.M."/>
            <person name="Richardson M.K."/>
        </authorList>
    </citation>
    <scope>NUCLEOTIDE SEQUENCE</scope>
    <source>
        <tissue evidence="1">Blood</tissue>
    </source>
</reference>
<organism evidence="1 2">
    <name type="scientific">Ophiophagus hannah</name>
    <name type="common">King cobra</name>
    <name type="synonym">Naja hannah</name>
    <dbReference type="NCBI Taxonomy" id="8665"/>
    <lineage>
        <taxon>Eukaryota</taxon>
        <taxon>Metazoa</taxon>
        <taxon>Chordata</taxon>
        <taxon>Craniata</taxon>
        <taxon>Vertebrata</taxon>
        <taxon>Euteleostomi</taxon>
        <taxon>Lepidosauria</taxon>
        <taxon>Squamata</taxon>
        <taxon>Bifurcata</taxon>
        <taxon>Unidentata</taxon>
        <taxon>Episquamata</taxon>
        <taxon>Toxicofera</taxon>
        <taxon>Serpentes</taxon>
        <taxon>Colubroidea</taxon>
        <taxon>Elapidae</taxon>
        <taxon>Elapinae</taxon>
        <taxon>Ophiophagus</taxon>
    </lineage>
</organism>
<gene>
    <name evidence="1" type="ORF">L345_05346</name>
</gene>
<accession>V8P4N5</accession>
<keyword evidence="2" id="KW-1185">Reference proteome</keyword>
<dbReference type="AlphaFoldDB" id="V8P4N5"/>
<feature type="non-terminal residue" evidence="1">
    <location>
        <position position="209"/>
    </location>
</feature>